<name>A0A9Q3JX85_9BASI</name>
<feature type="region of interest" description="Disordered" evidence="1">
    <location>
        <begin position="1"/>
        <end position="128"/>
    </location>
</feature>
<feature type="compositionally biased region" description="Basic and acidic residues" evidence="1">
    <location>
        <begin position="77"/>
        <end position="87"/>
    </location>
</feature>
<comment type="caution">
    <text evidence="2">The sequence shown here is derived from an EMBL/GenBank/DDBJ whole genome shotgun (WGS) entry which is preliminary data.</text>
</comment>
<organism evidence="2 3">
    <name type="scientific">Austropuccinia psidii MF-1</name>
    <dbReference type="NCBI Taxonomy" id="1389203"/>
    <lineage>
        <taxon>Eukaryota</taxon>
        <taxon>Fungi</taxon>
        <taxon>Dikarya</taxon>
        <taxon>Basidiomycota</taxon>
        <taxon>Pucciniomycotina</taxon>
        <taxon>Pucciniomycetes</taxon>
        <taxon>Pucciniales</taxon>
        <taxon>Sphaerophragmiaceae</taxon>
        <taxon>Austropuccinia</taxon>
    </lineage>
</organism>
<feature type="compositionally biased region" description="Basic and acidic residues" evidence="1">
    <location>
        <begin position="45"/>
        <end position="60"/>
    </location>
</feature>
<accession>A0A9Q3JX85</accession>
<evidence type="ECO:0000313" key="2">
    <source>
        <dbReference type="EMBL" id="MBW0569402.1"/>
    </source>
</evidence>
<dbReference type="AlphaFoldDB" id="A0A9Q3JX85"/>
<dbReference type="Proteomes" id="UP000765509">
    <property type="component" value="Unassembled WGS sequence"/>
</dbReference>
<dbReference type="EMBL" id="AVOT02084307">
    <property type="protein sequence ID" value="MBW0569402.1"/>
    <property type="molecule type" value="Genomic_DNA"/>
</dbReference>
<protein>
    <submittedName>
        <fullName evidence="2">Uncharacterized protein</fullName>
    </submittedName>
</protein>
<evidence type="ECO:0000313" key="3">
    <source>
        <dbReference type="Proteomes" id="UP000765509"/>
    </source>
</evidence>
<sequence length="348" mass="40733">MEESSSSKKALTLEEELEKEKSRIEELGQEESEEEDFSYLENDEEFQKKRLELQKAMERAARRHGKKTKSSQLSPEATRDSTIERMLRPQQPTPSPTPKTSETSTPGTSPRAARFAKRVHITTPTQQPERVTIPTRKIVKIKAEDYNLNFYGSDVEDFIRRAERIASIEGANERDLAMQIASWSEDKDIRYEIEGIPGYEMEDWDQLRKEMISKWRKVEPERRHRKDSLTRIFNKTQQEGGVKSLYQYRKFIGEYDIISKYLLKYGYVKKKNDYHEDVFDFLSPEIGSSVTKEMIKERTMVQERYGGYILPEMDILRNYIEAEIEAAVVIKGKSQLSKSDKIKSKKKT</sequence>
<keyword evidence="3" id="KW-1185">Reference proteome</keyword>
<gene>
    <name evidence="2" type="ORF">O181_109117</name>
</gene>
<feature type="compositionally biased region" description="Acidic residues" evidence="1">
    <location>
        <begin position="27"/>
        <end position="44"/>
    </location>
</feature>
<reference evidence="2" key="1">
    <citation type="submission" date="2021-03" db="EMBL/GenBank/DDBJ databases">
        <title>Draft genome sequence of rust myrtle Austropuccinia psidii MF-1, a brazilian biotype.</title>
        <authorList>
            <person name="Quecine M.C."/>
            <person name="Pachon D.M.R."/>
            <person name="Bonatelli M.L."/>
            <person name="Correr F.H."/>
            <person name="Franceschini L.M."/>
            <person name="Leite T.F."/>
            <person name="Margarido G.R.A."/>
            <person name="Almeida C.A."/>
            <person name="Ferrarezi J.A."/>
            <person name="Labate C.A."/>
        </authorList>
    </citation>
    <scope>NUCLEOTIDE SEQUENCE</scope>
    <source>
        <strain evidence="2">MF-1</strain>
    </source>
</reference>
<feature type="compositionally biased region" description="Low complexity" evidence="1">
    <location>
        <begin position="98"/>
        <end position="110"/>
    </location>
</feature>
<proteinExistence type="predicted"/>
<evidence type="ECO:0000256" key="1">
    <source>
        <dbReference type="SAM" id="MobiDB-lite"/>
    </source>
</evidence>